<dbReference type="Proteomes" id="UP000034705">
    <property type="component" value="Unassembled WGS sequence"/>
</dbReference>
<evidence type="ECO:0000313" key="1">
    <source>
        <dbReference type="EMBL" id="KKU33986.1"/>
    </source>
</evidence>
<evidence type="ECO:0000313" key="2">
    <source>
        <dbReference type="Proteomes" id="UP000034705"/>
    </source>
</evidence>
<proteinExistence type="predicted"/>
<protein>
    <submittedName>
        <fullName evidence="1">Uncharacterized protein</fullName>
    </submittedName>
</protein>
<dbReference type="AlphaFoldDB" id="A0A0G1PMK1"/>
<organism evidence="1 2">
    <name type="scientific">Candidatus Uhrbacteria bacterium GW2011_GWF2_46_218</name>
    <dbReference type="NCBI Taxonomy" id="1619001"/>
    <lineage>
        <taxon>Bacteria</taxon>
        <taxon>Candidatus Uhriibacteriota</taxon>
    </lineage>
</organism>
<name>A0A0G1PMK1_9BACT</name>
<comment type="caution">
    <text evidence="1">The sequence shown here is derived from an EMBL/GenBank/DDBJ whole genome shotgun (WGS) entry which is preliminary data.</text>
</comment>
<reference evidence="1 2" key="1">
    <citation type="journal article" date="2015" name="Nature">
        <title>rRNA introns, odd ribosomes, and small enigmatic genomes across a large radiation of phyla.</title>
        <authorList>
            <person name="Brown C.T."/>
            <person name="Hug L.A."/>
            <person name="Thomas B.C."/>
            <person name="Sharon I."/>
            <person name="Castelle C.J."/>
            <person name="Singh A."/>
            <person name="Wilkins M.J."/>
            <person name="Williams K.H."/>
            <person name="Banfield J.F."/>
        </authorList>
    </citation>
    <scope>NUCLEOTIDE SEQUENCE [LARGE SCALE GENOMIC DNA]</scope>
</reference>
<gene>
    <name evidence="1" type="ORF">UX45_C0006G0038</name>
</gene>
<dbReference type="EMBL" id="LCMG01000006">
    <property type="protein sequence ID" value="KKU33986.1"/>
    <property type="molecule type" value="Genomic_DNA"/>
</dbReference>
<accession>A0A0G1PMK1</accession>
<sequence length="152" mass="17615">MPNLQRDFDIRDFEWDHTSFGFTFTRLQSNLLQRIAQGEDLIHPQHIEIMGEQDPFFPRLIRLAEGFLVEVLYSGNGECLFVLHADELRTSQHGTPFIFLRTVAVEFHTNGMVYIKTFSKIADNAITEDFLEEKEEHEEEEGELIVLRATGA</sequence>